<dbReference type="AlphaFoldDB" id="A0A077MEF6"/>
<keyword evidence="2" id="KW-1185">Reference proteome</keyword>
<organism evidence="1 2">
    <name type="scientific">Nostocoides jenkinsii Ben 74</name>
    <dbReference type="NCBI Taxonomy" id="1193518"/>
    <lineage>
        <taxon>Bacteria</taxon>
        <taxon>Bacillati</taxon>
        <taxon>Actinomycetota</taxon>
        <taxon>Actinomycetes</taxon>
        <taxon>Micrococcales</taxon>
        <taxon>Intrasporangiaceae</taxon>
        <taxon>Nostocoides</taxon>
    </lineage>
</organism>
<sequence>MLAATPLRRLTTSSLAIRIRSALCAFGLRGAGTCSDQRIRAARTDDAPLTPDEALTMRGAGAIDLVPAADPAPHNV</sequence>
<evidence type="ECO:0000313" key="1">
    <source>
        <dbReference type="EMBL" id="CCI54345.1"/>
    </source>
</evidence>
<evidence type="ECO:0000313" key="2">
    <source>
        <dbReference type="Proteomes" id="UP000035720"/>
    </source>
</evidence>
<proteinExistence type="predicted"/>
<protein>
    <submittedName>
        <fullName evidence="1">Uncharacterized protein</fullName>
    </submittedName>
</protein>
<name>A0A077MEF6_9MICO</name>
<dbReference type="EMBL" id="CAJC01000181">
    <property type="protein sequence ID" value="CCI54345.1"/>
    <property type="molecule type" value="Genomic_DNA"/>
</dbReference>
<gene>
    <name evidence="1" type="ORF">BN13_680027</name>
</gene>
<reference evidence="1 2" key="1">
    <citation type="journal article" date="2013" name="ISME J.">
        <title>A metabolic model for members of the genus Tetrasphaera involved in enhanced biological phosphorus removal.</title>
        <authorList>
            <person name="Kristiansen R."/>
            <person name="Nguyen H.T.T."/>
            <person name="Saunders A.M."/>
            <person name="Nielsen J.L."/>
            <person name="Wimmer R."/>
            <person name="Le V.Q."/>
            <person name="McIlroy S.J."/>
            <person name="Petrovski S."/>
            <person name="Seviour R.J."/>
            <person name="Calteau A."/>
            <person name="Nielsen K.L."/>
            <person name="Nielsen P.H."/>
        </authorList>
    </citation>
    <scope>NUCLEOTIDE SEQUENCE [LARGE SCALE GENOMIC DNA]</scope>
    <source>
        <strain evidence="1 2">Ben 74</strain>
    </source>
</reference>
<accession>A0A077MEF6</accession>
<dbReference type="Proteomes" id="UP000035720">
    <property type="component" value="Unassembled WGS sequence"/>
</dbReference>
<comment type="caution">
    <text evidence="1">The sequence shown here is derived from an EMBL/GenBank/DDBJ whole genome shotgun (WGS) entry which is preliminary data.</text>
</comment>